<sequence length="300" mass="32675">MAELDPLALDIALRKLIYWLCIQTATTIDLAALKQYLSHINIEVDALAVAPNASPETRSDTRSETARVDLPVFDSPPADSLAYAYYFDAILRKGTSASRAAASECSLRRDFSDPYVYGILARESYGLEPDSIPICELLYPDHSLGCLVWDSAGIWDSGSSDDNATSSPSVFLRTELIAAGCLLYQQITLGNTKTVGPRRYLRRPAPAHVQATVITFLPRRLHRDHELSRAVHLAIENASDAGQPGLRLRLRRLGELSLRVPGSGLPTFPAPATVTEILRWAGQPDPFCVDPSVSPSSSTG</sequence>
<accession>A0A2S4KYJ0</accession>
<organism evidence="1 2">
    <name type="scientific">Tolypocladium paradoxum</name>
    <dbReference type="NCBI Taxonomy" id="94208"/>
    <lineage>
        <taxon>Eukaryota</taxon>
        <taxon>Fungi</taxon>
        <taxon>Dikarya</taxon>
        <taxon>Ascomycota</taxon>
        <taxon>Pezizomycotina</taxon>
        <taxon>Sordariomycetes</taxon>
        <taxon>Hypocreomycetidae</taxon>
        <taxon>Hypocreales</taxon>
        <taxon>Ophiocordycipitaceae</taxon>
        <taxon>Tolypocladium</taxon>
    </lineage>
</organism>
<name>A0A2S4KYJ0_9HYPO</name>
<dbReference type="AlphaFoldDB" id="A0A2S4KYJ0"/>
<dbReference type="Proteomes" id="UP000237481">
    <property type="component" value="Unassembled WGS sequence"/>
</dbReference>
<comment type="caution">
    <text evidence="1">The sequence shown here is derived from an EMBL/GenBank/DDBJ whole genome shotgun (WGS) entry which is preliminary data.</text>
</comment>
<keyword evidence="2" id="KW-1185">Reference proteome</keyword>
<evidence type="ECO:0000313" key="1">
    <source>
        <dbReference type="EMBL" id="POR35217.1"/>
    </source>
</evidence>
<proteinExistence type="predicted"/>
<evidence type="ECO:0000313" key="2">
    <source>
        <dbReference type="Proteomes" id="UP000237481"/>
    </source>
</evidence>
<reference evidence="1 2" key="1">
    <citation type="submission" date="2018-01" db="EMBL/GenBank/DDBJ databases">
        <title>Harnessing the power of phylogenomics to disentangle the directionality and signatures of interkingdom host jumping in the parasitic fungal genus Tolypocladium.</title>
        <authorList>
            <person name="Quandt C.A."/>
            <person name="Patterson W."/>
            <person name="Spatafora J.W."/>
        </authorList>
    </citation>
    <scope>NUCLEOTIDE SEQUENCE [LARGE SCALE GENOMIC DNA]</scope>
    <source>
        <strain evidence="1 2">NRBC 100945</strain>
    </source>
</reference>
<gene>
    <name evidence="1" type="ORF">TPAR_04583</name>
</gene>
<dbReference type="OrthoDB" id="10669409at2759"/>
<protein>
    <submittedName>
        <fullName evidence="1">Uncharacterized protein</fullName>
    </submittedName>
</protein>
<dbReference type="EMBL" id="PKSG01000457">
    <property type="protein sequence ID" value="POR35217.1"/>
    <property type="molecule type" value="Genomic_DNA"/>
</dbReference>